<protein>
    <submittedName>
        <fullName evidence="3">Peroxiredoxin</fullName>
        <ecNumber evidence="3">1.11.1.15</ecNumber>
    </submittedName>
</protein>
<evidence type="ECO:0000313" key="4">
    <source>
        <dbReference type="Proteomes" id="UP000334923"/>
    </source>
</evidence>
<feature type="region of interest" description="Disordered" evidence="1">
    <location>
        <begin position="168"/>
        <end position="189"/>
    </location>
</feature>
<keyword evidence="4" id="KW-1185">Reference proteome</keyword>
<dbReference type="Proteomes" id="UP000334923">
    <property type="component" value="Unassembled WGS sequence"/>
</dbReference>
<feature type="domain" description="Thioredoxin" evidence="2">
    <location>
        <begin position="8"/>
        <end position="163"/>
    </location>
</feature>
<dbReference type="OrthoDB" id="9809746at2"/>
<dbReference type="PROSITE" id="PS51352">
    <property type="entry name" value="THIOREDOXIN_2"/>
    <property type="match status" value="1"/>
</dbReference>
<dbReference type="EC" id="1.11.1.15" evidence="3"/>
<dbReference type="Gene3D" id="3.40.30.10">
    <property type="entry name" value="Glutaredoxin"/>
    <property type="match status" value="1"/>
</dbReference>
<dbReference type="RefSeq" id="WP_142660340.1">
    <property type="nucleotide sequence ID" value="NZ_CABFVA020000079.1"/>
</dbReference>
<dbReference type="InterPro" id="IPR047262">
    <property type="entry name" value="PRX-like1"/>
</dbReference>
<dbReference type="InterPro" id="IPR000866">
    <property type="entry name" value="AhpC/TSA"/>
</dbReference>
<dbReference type="InterPro" id="IPR013766">
    <property type="entry name" value="Thioredoxin_domain"/>
</dbReference>
<reference evidence="3 4" key="1">
    <citation type="submission" date="2019-09" db="EMBL/GenBank/DDBJ databases">
        <authorList>
            <person name="Cremers G."/>
        </authorList>
    </citation>
    <scope>NUCLEOTIDE SEQUENCE [LARGE SCALE GENOMIC DNA]</scope>
    <source>
        <strain evidence="3">4A</strain>
    </source>
</reference>
<dbReference type="GO" id="GO:0004601">
    <property type="term" value="F:peroxidase activity"/>
    <property type="evidence" value="ECO:0007669"/>
    <property type="project" value="UniProtKB-KW"/>
</dbReference>
<dbReference type="Pfam" id="PF00578">
    <property type="entry name" value="AhpC-TSA"/>
    <property type="match status" value="1"/>
</dbReference>
<keyword evidence="3" id="KW-0575">Peroxidase</keyword>
<dbReference type="PANTHER" id="PTHR43640:SF1">
    <property type="entry name" value="THIOREDOXIN-DEPENDENT PEROXIREDOXIN"/>
    <property type="match status" value="1"/>
</dbReference>
<dbReference type="EMBL" id="CABFVA020000079">
    <property type="protein sequence ID" value="VVM07015.1"/>
    <property type="molecule type" value="Genomic_DNA"/>
</dbReference>
<evidence type="ECO:0000259" key="2">
    <source>
        <dbReference type="PROSITE" id="PS51352"/>
    </source>
</evidence>
<evidence type="ECO:0000313" key="3">
    <source>
        <dbReference type="EMBL" id="VVM07015.1"/>
    </source>
</evidence>
<keyword evidence="3" id="KW-0560">Oxidoreductase</keyword>
<gene>
    <name evidence="3" type="primary">bcp</name>
    <name evidence="3" type="ORF">MAMT_01506</name>
</gene>
<organism evidence="3 4">
    <name type="scientific">Methylacidimicrobium tartarophylax</name>
    <dbReference type="NCBI Taxonomy" id="1041768"/>
    <lineage>
        <taxon>Bacteria</taxon>
        <taxon>Pseudomonadati</taxon>
        <taxon>Verrucomicrobiota</taxon>
        <taxon>Methylacidimicrobium</taxon>
    </lineage>
</organism>
<evidence type="ECO:0000256" key="1">
    <source>
        <dbReference type="SAM" id="MobiDB-lite"/>
    </source>
</evidence>
<proteinExistence type="predicted"/>
<dbReference type="InterPro" id="IPR036249">
    <property type="entry name" value="Thioredoxin-like_sf"/>
</dbReference>
<dbReference type="PANTHER" id="PTHR43640">
    <property type="entry name" value="OS07G0260300 PROTEIN"/>
    <property type="match status" value="1"/>
</dbReference>
<dbReference type="CDD" id="cd02969">
    <property type="entry name" value="PRX_like1"/>
    <property type="match status" value="1"/>
</dbReference>
<sequence>MATASLMTPLGTRAPFFSLPDPSGKLVSLSDFAGSPALLVMFLCNHCPYVKHLQHHLAKLVAEVQRRGLAAVAINANDPVRYPDDAPEKMAEVAKEVGYPFPYLFDQTQEIAKAYRAACTPDFFLFDRDQCLVYRGQYDASRPGNPMPVTGSDLRAAIEAILAGKPAPAEQRPSIGCSIKWKPGNEPGS</sequence>
<dbReference type="AlphaFoldDB" id="A0A5E6MC46"/>
<accession>A0A5E6MC46</accession>
<dbReference type="SUPFAM" id="SSF52833">
    <property type="entry name" value="Thioredoxin-like"/>
    <property type="match status" value="1"/>
</dbReference>
<name>A0A5E6MC46_9BACT</name>